<dbReference type="SUPFAM" id="SSF47576">
    <property type="entry name" value="Calponin-homology domain, CH-domain"/>
    <property type="match status" value="1"/>
</dbReference>
<keyword evidence="11" id="KW-0131">Cell cycle</keyword>
<keyword evidence="9" id="KW-0175">Coiled coil</keyword>
<feature type="compositionally biased region" description="Basic and acidic residues" evidence="15">
    <location>
        <begin position="173"/>
        <end position="210"/>
    </location>
</feature>
<name>A0A9D3MYP2_ANGAN</name>
<sequence length="506" mass="55475">MLFPPRAPSLLQSLPPLWPQLLDKDLTDRKLGSTRGREGGPGLLQDHEARHPDRKGGCCPQCPSLLPEEAVWTRTVDRTSLGTGVLRMTRRTERGTPEEAAVGVQDLSGVCLNADLLRCVLLERGELVKEVQSLKETLETERAEWLQFQSDLQVAVSVADRLHLEAQEELEKLRGDQEEKERQLATARERQLEAERELETARAELEESRRKVAALTVELGEPRGGTQARTGQVAGGGSAMVTDRSERKQGSGGGTESGLREGPVAEQPQVDGKGVSEASLQSTAPEEKNRGEGRNSPSAMRAVEQSRSLSRLPLPSSSTSTMNGISQATTTTSQGSLSKNWNPTRGKRADPALEGQETGSTEKQEEVEPANKHSATSTDVPHKVSKAQDGFSLLLRRHGGSKRNSLLRWCQSRTQGYKNIDITNFSSSWSDGLAFCAVYHTYLPSLIPYSSLCPADRVRNLSLAFRTGESVGITASLTVDEVLRRGGPDWQKVLGYVESIYRHFEM</sequence>
<dbReference type="SMART" id="SM00033">
    <property type="entry name" value="CH"/>
    <property type="match status" value="1"/>
</dbReference>
<evidence type="ECO:0000256" key="14">
    <source>
        <dbReference type="ARBA" id="ARBA00080480"/>
    </source>
</evidence>
<dbReference type="PROSITE" id="PS50021">
    <property type="entry name" value="CH"/>
    <property type="match status" value="1"/>
</dbReference>
<dbReference type="PANTHER" id="PTHR23167:SF69">
    <property type="entry name" value="FI18193P1"/>
    <property type="match status" value="1"/>
</dbReference>
<evidence type="ECO:0000256" key="11">
    <source>
        <dbReference type="ARBA" id="ARBA00023306"/>
    </source>
</evidence>
<feature type="domain" description="Calponin-homology (CH)" evidence="16">
    <location>
        <begin position="400"/>
        <end position="505"/>
    </location>
</feature>
<evidence type="ECO:0000256" key="2">
    <source>
        <dbReference type="ARBA" id="ARBA00004610"/>
    </source>
</evidence>
<evidence type="ECO:0000256" key="8">
    <source>
        <dbReference type="ARBA" id="ARBA00022949"/>
    </source>
</evidence>
<dbReference type="GO" id="GO:0051301">
    <property type="term" value="P:cell division"/>
    <property type="evidence" value="ECO:0007669"/>
    <property type="project" value="UniProtKB-KW"/>
</dbReference>
<feature type="compositionally biased region" description="Polar residues" evidence="15">
    <location>
        <begin position="322"/>
        <end position="343"/>
    </location>
</feature>
<comment type="similarity">
    <text evidence="3">Belongs to the cytospin-A family.</text>
</comment>
<evidence type="ECO:0000256" key="6">
    <source>
        <dbReference type="ARBA" id="ARBA00022618"/>
    </source>
</evidence>
<dbReference type="GO" id="GO:0005819">
    <property type="term" value="C:spindle"/>
    <property type="evidence" value="ECO:0007669"/>
    <property type="project" value="UniProtKB-SubCell"/>
</dbReference>
<evidence type="ECO:0000256" key="1">
    <source>
        <dbReference type="ARBA" id="ARBA00004186"/>
    </source>
</evidence>
<keyword evidence="10" id="KW-0206">Cytoskeleton</keyword>
<evidence type="ECO:0000256" key="4">
    <source>
        <dbReference type="ARBA" id="ARBA00011235"/>
    </source>
</evidence>
<keyword evidence="8" id="KW-0965">Cell junction</keyword>
<reference evidence="17" key="1">
    <citation type="submission" date="2021-01" db="EMBL/GenBank/DDBJ databases">
        <title>A chromosome-scale assembly of European eel, Anguilla anguilla.</title>
        <authorList>
            <person name="Henkel C."/>
            <person name="Jong-Raadsen S.A."/>
            <person name="Dufour S."/>
            <person name="Weltzien F.-A."/>
            <person name="Palstra A.P."/>
            <person name="Pelster B."/>
            <person name="Spaink H.P."/>
            <person name="Van Den Thillart G.E."/>
            <person name="Jansen H."/>
            <person name="Zahm M."/>
            <person name="Klopp C."/>
            <person name="Cedric C."/>
            <person name="Louis A."/>
            <person name="Berthelot C."/>
            <person name="Parey E."/>
            <person name="Roest Crollius H."/>
            <person name="Montfort J."/>
            <person name="Robinson-Rechavi M."/>
            <person name="Bucao C."/>
            <person name="Bouchez O."/>
            <person name="Gislard M."/>
            <person name="Lluch J."/>
            <person name="Milhes M."/>
            <person name="Lampietro C."/>
            <person name="Lopez Roques C."/>
            <person name="Donnadieu C."/>
            <person name="Braasch I."/>
            <person name="Desvignes T."/>
            <person name="Postlethwait J."/>
            <person name="Bobe J."/>
            <person name="Guiguen Y."/>
            <person name="Dirks R."/>
        </authorList>
    </citation>
    <scope>NUCLEOTIDE SEQUENCE</scope>
    <source>
        <strain evidence="17">Tag_6206</strain>
        <tissue evidence="17">Liver</tissue>
    </source>
</reference>
<keyword evidence="18" id="KW-1185">Reference proteome</keyword>
<accession>A0A9D3MYP2</accession>
<comment type="function">
    <text evidence="12">Involved in cytokinesis and spindle organization. May play a role in actin cytoskeleton organization and microtubule stabilization and hence required for proper cell adhesion and migration.</text>
</comment>
<evidence type="ECO:0000313" key="18">
    <source>
        <dbReference type="Proteomes" id="UP001044222"/>
    </source>
</evidence>
<keyword evidence="7" id="KW-0303">Gap junction</keyword>
<dbReference type="Pfam" id="PF00307">
    <property type="entry name" value="CH"/>
    <property type="match status" value="1"/>
</dbReference>
<evidence type="ECO:0000259" key="16">
    <source>
        <dbReference type="PROSITE" id="PS50021"/>
    </source>
</evidence>
<dbReference type="AlphaFoldDB" id="A0A9D3MYP2"/>
<dbReference type="FunFam" id="1.10.418.10:FF:000020">
    <property type="entry name" value="Cytospin-A isoform 1"/>
    <property type="match status" value="1"/>
</dbReference>
<dbReference type="InterPro" id="IPR036872">
    <property type="entry name" value="CH_dom_sf"/>
</dbReference>
<proteinExistence type="inferred from homology"/>
<gene>
    <name evidence="17" type="ORF">ANANG_G00018350</name>
</gene>
<evidence type="ECO:0000256" key="15">
    <source>
        <dbReference type="SAM" id="MobiDB-lite"/>
    </source>
</evidence>
<feature type="region of interest" description="Disordered" evidence="15">
    <location>
        <begin position="173"/>
        <end position="383"/>
    </location>
</feature>
<evidence type="ECO:0000256" key="10">
    <source>
        <dbReference type="ARBA" id="ARBA00023212"/>
    </source>
</evidence>
<evidence type="ECO:0000256" key="5">
    <source>
        <dbReference type="ARBA" id="ARBA00015657"/>
    </source>
</evidence>
<feature type="compositionally biased region" description="Basic and acidic residues" evidence="15">
    <location>
        <begin position="360"/>
        <end position="371"/>
    </location>
</feature>
<dbReference type="Proteomes" id="UP001044222">
    <property type="component" value="Unassembled WGS sequence"/>
</dbReference>
<dbReference type="EMBL" id="JAFIRN010000001">
    <property type="protein sequence ID" value="KAG5857334.1"/>
    <property type="molecule type" value="Genomic_DNA"/>
</dbReference>
<dbReference type="GO" id="GO:0005921">
    <property type="term" value="C:gap junction"/>
    <property type="evidence" value="ECO:0007669"/>
    <property type="project" value="UniProtKB-SubCell"/>
</dbReference>
<comment type="subunit">
    <text evidence="4">May interact with both microtubules and actin cytoskeleton.</text>
</comment>
<evidence type="ECO:0000313" key="17">
    <source>
        <dbReference type="EMBL" id="KAG5857334.1"/>
    </source>
</evidence>
<evidence type="ECO:0000256" key="7">
    <source>
        <dbReference type="ARBA" id="ARBA00022868"/>
    </source>
</evidence>
<feature type="compositionally biased region" description="Basic and acidic residues" evidence="15">
    <location>
        <begin position="45"/>
        <end position="56"/>
    </location>
</feature>
<dbReference type="PANTHER" id="PTHR23167">
    <property type="entry name" value="CALPONIN HOMOLOGY DOMAIN-CONTAINING PROTEIN DDB_G0272472-RELATED"/>
    <property type="match status" value="1"/>
</dbReference>
<dbReference type="InterPro" id="IPR050540">
    <property type="entry name" value="F-actin_Monoox_Mical"/>
</dbReference>
<organism evidence="17 18">
    <name type="scientific">Anguilla anguilla</name>
    <name type="common">European freshwater eel</name>
    <name type="synonym">Muraena anguilla</name>
    <dbReference type="NCBI Taxonomy" id="7936"/>
    <lineage>
        <taxon>Eukaryota</taxon>
        <taxon>Metazoa</taxon>
        <taxon>Chordata</taxon>
        <taxon>Craniata</taxon>
        <taxon>Vertebrata</taxon>
        <taxon>Euteleostomi</taxon>
        <taxon>Actinopterygii</taxon>
        <taxon>Neopterygii</taxon>
        <taxon>Teleostei</taxon>
        <taxon>Anguilliformes</taxon>
        <taxon>Anguillidae</taxon>
        <taxon>Anguilla</taxon>
    </lineage>
</organism>
<evidence type="ECO:0000256" key="13">
    <source>
        <dbReference type="ARBA" id="ARBA00033100"/>
    </source>
</evidence>
<comment type="subcellular location">
    <subcellularLocation>
        <location evidence="2">Cell junction</location>
        <location evidence="2">Gap junction</location>
    </subcellularLocation>
    <subcellularLocation>
        <location evidence="1">Cytoplasm</location>
        <location evidence="1">Cytoskeleton</location>
        <location evidence="1">Spindle</location>
    </subcellularLocation>
</comment>
<evidence type="ECO:0000256" key="9">
    <source>
        <dbReference type="ARBA" id="ARBA00023054"/>
    </source>
</evidence>
<dbReference type="InterPro" id="IPR001715">
    <property type="entry name" value="CH_dom"/>
</dbReference>
<evidence type="ECO:0000256" key="3">
    <source>
        <dbReference type="ARBA" id="ARBA00009452"/>
    </source>
</evidence>
<keyword evidence="10" id="KW-0963">Cytoplasm</keyword>
<keyword evidence="6" id="KW-0132">Cell division</keyword>
<feature type="region of interest" description="Disordered" evidence="15">
    <location>
        <begin position="30"/>
        <end position="56"/>
    </location>
</feature>
<protein>
    <recommendedName>
        <fullName evidence="5">Cytospin-A</fullName>
    </recommendedName>
    <alternativeName>
        <fullName evidence="14">SPECC1-like protein</fullName>
    </alternativeName>
    <alternativeName>
        <fullName evidence="13">Sperm antigen with calponin homology and coiled-coil domains 1-like</fullName>
    </alternativeName>
</protein>
<comment type="caution">
    <text evidence="17">The sequence shown here is derived from an EMBL/GenBank/DDBJ whole genome shotgun (WGS) entry which is preliminary data.</text>
</comment>
<evidence type="ECO:0000256" key="12">
    <source>
        <dbReference type="ARBA" id="ARBA00025131"/>
    </source>
</evidence>
<dbReference type="Gene3D" id="1.10.418.10">
    <property type="entry name" value="Calponin-like domain"/>
    <property type="match status" value="1"/>
</dbReference>
<feature type="compositionally biased region" description="Low complexity" evidence="15">
    <location>
        <begin position="306"/>
        <end position="321"/>
    </location>
</feature>